<dbReference type="EMBL" id="KB445800">
    <property type="protein sequence ID" value="EMD35271.1"/>
    <property type="molecule type" value="Genomic_DNA"/>
</dbReference>
<evidence type="ECO:0000313" key="4">
    <source>
        <dbReference type="Proteomes" id="UP000016930"/>
    </source>
</evidence>
<feature type="domain" description="DUF6533" evidence="2">
    <location>
        <begin position="23"/>
        <end position="68"/>
    </location>
</feature>
<dbReference type="HOGENOM" id="CLU_053360_3_0_1"/>
<accession>M2R937</accession>
<dbReference type="AlphaFoldDB" id="M2R937"/>
<keyword evidence="4" id="KW-1185">Reference proteome</keyword>
<evidence type="ECO:0000259" key="2">
    <source>
        <dbReference type="Pfam" id="PF20151"/>
    </source>
</evidence>
<gene>
    <name evidence="3" type="ORF">CERSUDRAFT_96403</name>
</gene>
<keyword evidence="1" id="KW-0812">Transmembrane</keyword>
<evidence type="ECO:0000313" key="3">
    <source>
        <dbReference type="EMBL" id="EMD35271.1"/>
    </source>
</evidence>
<proteinExistence type="predicted"/>
<keyword evidence="1" id="KW-0472">Membrane</keyword>
<feature type="transmembrane region" description="Helical" evidence="1">
    <location>
        <begin position="119"/>
        <end position="142"/>
    </location>
</feature>
<organism evidence="3 4">
    <name type="scientific">Ceriporiopsis subvermispora (strain B)</name>
    <name type="common">White-rot fungus</name>
    <name type="synonym">Gelatoporia subvermispora</name>
    <dbReference type="NCBI Taxonomy" id="914234"/>
    <lineage>
        <taxon>Eukaryota</taxon>
        <taxon>Fungi</taxon>
        <taxon>Dikarya</taxon>
        <taxon>Basidiomycota</taxon>
        <taxon>Agaricomycotina</taxon>
        <taxon>Agaricomycetes</taxon>
        <taxon>Polyporales</taxon>
        <taxon>Gelatoporiaceae</taxon>
        <taxon>Gelatoporia</taxon>
    </lineage>
</organism>
<keyword evidence="1" id="KW-1133">Transmembrane helix</keyword>
<dbReference type="Pfam" id="PF20151">
    <property type="entry name" value="DUF6533"/>
    <property type="match status" value="1"/>
</dbReference>
<evidence type="ECO:0000256" key="1">
    <source>
        <dbReference type="SAM" id="Phobius"/>
    </source>
</evidence>
<protein>
    <recommendedName>
        <fullName evidence="2">DUF6533 domain-containing protein</fullName>
    </recommendedName>
</protein>
<feature type="transmembrane region" description="Helical" evidence="1">
    <location>
        <begin position="82"/>
        <end position="107"/>
    </location>
</feature>
<dbReference type="OrthoDB" id="2804045at2759"/>
<reference evidence="3 4" key="1">
    <citation type="journal article" date="2012" name="Proc. Natl. Acad. Sci. U.S.A.">
        <title>Comparative genomics of Ceriporiopsis subvermispora and Phanerochaete chrysosporium provide insight into selective ligninolysis.</title>
        <authorList>
            <person name="Fernandez-Fueyo E."/>
            <person name="Ruiz-Duenas F.J."/>
            <person name="Ferreira P."/>
            <person name="Floudas D."/>
            <person name="Hibbett D.S."/>
            <person name="Canessa P."/>
            <person name="Larrondo L.F."/>
            <person name="James T.Y."/>
            <person name="Seelenfreund D."/>
            <person name="Lobos S."/>
            <person name="Polanco R."/>
            <person name="Tello M."/>
            <person name="Honda Y."/>
            <person name="Watanabe T."/>
            <person name="Watanabe T."/>
            <person name="Ryu J.S."/>
            <person name="Kubicek C.P."/>
            <person name="Schmoll M."/>
            <person name="Gaskell J."/>
            <person name="Hammel K.E."/>
            <person name="St John F.J."/>
            <person name="Vanden Wymelenberg A."/>
            <person name="Sabat G."/>
            <person name="Splinter BonDurant S."/>
            <person name="Syed K."/>
            <person name="Yadav J.S."/>
            <person name="Doddapaneni H."/>
            <person name="Subramanian V."/>
            <person name="Lavin J.L."/>
            <person name="Oguiza J.A."/>
            <person name="Perez G."/>
            <person name="Pisabarro A.G."/>
            <person name="Ramirez L."/>
            <person name="Santoyo F."/>
            <person name="Master E."/>
            <person name="Coutinho P.M."/>
            <person name="Henrissat B."/>
            <person name="Lombard V."/>
            <person name="Magnuson J.K."/>
            <person name="Kuees U."/>
            <person name="Hori C."/>
            <person name="Igarashi K."/>
            <person name="Samejima M."/>
            <person name="Held B.W."/>
            <person name="Barry K.W."/>
            <person name="LaButti K.M."/>
            <person name="Lapidus A."/>
            <person name="Lindquist E.A."/>
            <person name="Lucas S.M."/>
            <person name="Riley R."/>
            <person name="Salamov A.A."/>
            <person name="Hoffmeister D."/>
            <person name="Schwenk D."/>
            <person name="Hadar Y."/>
            <person name="Yarden O."/>
            <person name="de Vries R.P."/>
            <person name="Wiebenga A."/>
            <person name="Stenlid J."/>
            <person name="Eastwood D."/>
            <person name="Grigoriev I.V."/>
            <person name="Berka R.M."/>
            <person name="Blanchette R.A."/>
            <person name="Kersten P."/>
            <person name="Martinez A.T."/>
            <person name="Vicuna R."/>
            <person name="Cullen D."/>
        </authorList>
    </citation>
    <scope>NUCLEOTIDE SEQUENCE [LARGE SCALE GENOMIC DNA]</scope>
    <source>
        <strain evidence="3 4">B</strain>
    </source>
</reference>
<sequence length="183" mass="20639">MQGHIRISSQDLSVMENSWIEACCTASGIALVLYDHIATLPQEIEVVWGRRCNVVILLLYFTRWTIFLWATLQVLLYTPQPTAFGCIGLEVLKRAISILLTAAWAIFSAYRMYSISGGIWALTSVVLMLNLIPIGTDSYFWFFVERYYSVQILGIGQRCGTKFQLSGELLVQSKVLAVSKDRS</sequence>
<dbReference type="InterPro" id="IPR045340">
    <property type="entry name" value="DUF6533"/>
</dbReference>
<dbReference type="Proteomes" id="UP000016930">
    <property type="component" value="Unassembled WGS sequence"/>
</dbReference>
<name>M2R937_CERS8</name>
<feature type="transmembrane region" description="Helical" evidence="1">
    <location>
        <begin position="54"/>
        <end position="76"/>
    </location>
</feature>